<keyword evidence="1" id="KW-0472">Membrane</keyword>
<sequence>MDKLLPGLIVAVVLAAILTVMWLGWRSRVRRDADLVVPEVPEGYVPVSSVDVLYVATTEGDRPLERLAVRGLGFRARAVLSIAPSGVVLAIPGERPSFIEATTLTSVAATNVAIDRVVESDGLIRIGWSIGGVPCDSYVRVVDADQLAVIADLERLLVPLPPAPTESESLS</sequence>
<keyword evidence="1" id="KW-0812">Transmembrane</keyword>
<dbReference type="RefSeq" id="WP_106564338.1">
    <property type="nucleotide sequence ID" value="NZ_PYAU01000001.1"/>
</dbReference>
<evidence type="ECO:0000313" key="5">
    <source>
        <dbReference type="Proteomes" id="UP000241203"/>
    </source>
</evidence>
<feature type="domain" description="PH" evidence="2">
    <location>
        <begin position="37"/>
        <end position="148"/>
    </location>
</feature>
<gene>
    <name evidence="3" type="ORF">CLV49_3121</name>
    <name evidence="4" type="ORF">ELQ93_03650</name>
</gene>
<name>A0A2P8GZT8_9MICO</name>
<reference evidence="4 6" key="2">
    <citation type="submission" date="2018-12" db="EMBL/GenBank/DDBJ databases">
        <authorList>
            <person name="hu s."/>
            <person name="Xu Y."/>
            <person name="Xu B."/>
            <person name="Li F."/>
        </authorList>
    </citation>
    <scope>NUCLEOTIDE SEQUENCE [LARGE SCALE GENOMIC DNA]</scope>
    <source>
        <strain evidence="4 6">KSW2-17</strain>
    </source>
</reference>
<evidence type="ECO:0000313" key="6">
    <source>
        <dbReference type="Proteomes" id="UP000268291"/>
    </source>
</evidence>
<evidence type="ECO:0000256" key="1">
    <source>
        <dbReference type="SAM" id="Phobius"/>
    </source>
</evidence>
<dbReference type="InterPro" id="IPR057446">
    <property type="entry name" value="PH_bac"/>
</dbReference>
<reference evidence="3 5" key="1">
    <citation type="submission" date="2018-03" db="EMBL/GenBank/DDBJ databases">
        <title>Genomic Encyclopedia of Archaeal and Bacterial Type Strains, Phase II (KMG-II): from individual species to whole genera.</title>
        <authorList>
            <person name="Goeker M."/>
        </authorList>
    </citation>
    <scope>NUCLEOTIDE SEQUENCE [LARGE SCALE GENOMIC DNA]</scope>
    <source>
        <strain evidence="3 5">DSM 21548</strain>
    </source>
</reference>
<dbReference type="AlphaFoldDB" id="A0A2P8GZT8"/>
<accession>A0A2P8GZT8</accession>
<keyword evidence="1" id="KW-1133">Transmembrane helix</keyword>
<dbReference type="Pfam" id="PF25362">
    <property type="entry name" value="bPH_11"/>
    <property type="match status" value="1"/>
</dbReference>
<proteinExistence type="predicted"/>
<evidence type="ECO:0000313" key="3">
    <source>
        <dbReference type="EMBL" id="PSL39481.1"/>
    </source>
</evidence>
<dbReference type="OrthoDB" id="3826692at2"/>
<dbReference type="Proteomes" id="UP000241203">
    <property type="component" value="Unassembled WGS sequence"/>
</dbReference>
<feature type="transmembrane region" description="Helical" evidence="1">
    <location>
        <begin position="6"/>
        <end position="25"/>
    </location>
</feature>
<organism evidence="3 5">
    <name type="scientific">Labedella gwakjiensis</name>
    <dbReference type="NCBI Taxonomy" id="390269"/>
    <lineage>
        <taxon>Bacteria</taxon>
        <taxon>Bacillati</taxon>
        <taxon>Actinomycetota</taxon>
        <taxon>Actinomycetes</taxon>
        <taxon>Micrococcales</taxon>
        <taxon>Microbacteriaceae</taxon>
        <taxon>Labedella</taxon>
    </lineage>
</organism>
<dbReference type="Proteomes" id="UP000268291">
    <property type="component" value="Unassembled WGS sequence"/>
</dbReference>
<evidence type="ECO:0000313" key="4">
    <source>
        <dbReference type="EMBL" id="RUQ86118.1"/>
    </source>
</evidence>
<dbReference type="EMBL" id="RZGY01000001">
    <property type="protein sequence ID" value="RUQ86118.1"/>
    <property type="molecule type" value="Genomic_DNA"/>
</dbReference>
<protein>
    <recommendedName>
        <fullName evidence="2">PH domain-containing protein</fullName>
    </recommendedName>
</protein>
<dbReference type="EMBL" id="PYAU01000001">
    <property type="protein sequence ID" value="PSL39481.1"/>
    <property type="molecule type" value="Genomic_DNA"/>
</dbReference>
<comment type="caution">
    <text evidence="3">The sequence shown here is derived from an EMBL/GenBank/DDBJ whole genome shotgun (WGS) entry which is preliminary data.</text>
</comment>
<evidence type="ECO:0000259" key="2">
    <source>
        <dbReference type="Pfam" id="PF25362"/>
    </source>
</evidence>
<keyword evidence="6" id="KW-1185">Reference proteome</keyword>